<dbReference type="GO" id="GO:0006979">
    <property type="term" value="P:response to oxidative stress"/>
    <property type="evidence" value="ECO:0007669"/>
    <property type="project" value="UniProtKB-ARBA"/>
</dbReference>
<dbReference type="PANTHER" id="PTHR13295">
    <property type="entry name" value="GLUTAMATE CYSTEINE LIGASE REGULATORY SUBUNIT"/>
    <property type="match status" value="1"/>
</dbReference>
<evidence type="ECO:0000256" key="9">
    <source>
        <dbReference type="ARBA" id="ARBA00032926"/>
    </source>
</evidence>
<dbReference type="InterPro" id="IPR023210">
    <property type="entry name" value="NADP_OxRdtase_dom"/>
</dbReference>
<evidence type="ECO:0000256" key="6">
    <source>
        <dbReference type="ARBA" id="ARBA00030406"/>
    </source>
</evidence>
<comment type="pathway">
    <text evidence="1">Sulfur metabolism; glutathione biosynthesis; glutathione from L-cysteine and L-glutamate: step 1/2.</text>
</comment>
<evidence type="ECO:0000256" key="2">
    <source>
        <dbReference type="ARBA" id="ARBA00008612"/>
    </source>
</evidence>
<dbReference type="GO" id="GO:0035226">
    <property type="term" value="F:glutamate-cysteine ligase catalytic subunit binding"/>
    <property type="evidence" value="ECO:0007669"/>
    <property type="project" value="InterPro"/>
</dbReference>
<accession>A0A341BWF6</accession>
<dbReference type="InterPro" id="IPR032963">
    <property type="entry name" value="Gclm"/>
</dbReference>
<dbReference type="SUPFAM" id="SSF51430">
    <property type="entry name" value="NAD(P)-linked oxidoreductase"/>
    <property type="match status" value="1"/>
</dbReference>
<keyword evidence="14" id="KW-0436">Ligase</keyword>
<dbReference type="GO" id="GO:0017109">
    <property type="term" value="C:glutamate-cysteine ligase complex"/>
    <property type="evidence" value="ECO:0007669"/>
    <property type="project" value="UniProtKB-ARBA"/>
</dbReference>
<evidence type="ECO:0000256" key="10">
    <source>
        <dbReference type="ARBA" id="ARBA00070000"/>
    </source>
</evidence>
<dbReference type="CTD" id="2730"/>
<evidence type="ECO:0000256" key="1">
    <source>
        <dbReference type="ARBA" id="ARBA00005006"/>
    </source>
</evidence>
<name>A0A341BWF6_NEOAA</name>
<keyword evidence="4" id="KW-0317">Glutathione biosynthesis</keyword>
<dbReference type="AlphaFoldDB" id="A0A341BWF6"/>
<dbReference type="KEGG" id="nasi:112403645"/>
<dbReference type="GO" id="GO:0030234">
    <property type="term" value="F:enzyme regulator activity"/>
    <property type="evidence" value="ECO:0007669"/>
    <property type="project" value="TreeGrafter"/>
</dbReference>
<dbReference type="GO" id="GO:0016874">
    <property type="term" value="F:ligase activity"/>
    <property type="evidence" value="ECO:0007669"/>
    <property type="project" value="UniProtKB-KW"/>
</dbReference>
<evidence type="ECO:0000256" key="11">
    <source>
        <dbReference type="SAM" id="MobiDB-lite"/>
    </source>
</evidence>
<feature type="domain" description="NADP-dependent oxidoreductase" evidence="12">
    <location>
        <begin position="165"/>
        <end position="301"/>
    </location>
</feature>
<dbReference type="UniPathway" id="UPA00142">
    <property type="reaction ID" value="UER00209"/>
</dbReference>
<dbReference type="Pfam" id="PF00248">
    <property type="entry name" value="Aldo_ket_red"/>
    <property type="match status" value="1"/>
</dbReference>
<dbReference type="PANTHER" id="PTHR13295:SF4">
    <property type="entry name" value="GLUTAMATE--CYSTEINE LIGASE REGULATORY SUBUNIT"/>
    <property type="match status" value="1"/>
</dbReference>
<dbReference type="Proteomes" id="UP000252040">
    <property type="component" value="Unplaced"/>
</dbReference>
<keyword evidence="13" id="KW-1185">Reference proteome</keyword>
<evidence type="ECO:0000256" key="8">
    <source>
        <dbReference type="ARBA" id="ARBA00031732"/>
    </source>
</evidence>
<evidence type="ECO:0000256" key="4">
    <source>
        <dbReference type="ARBA" id="ARBA00022684"/>
    </source>
</evidence>
<organism evidence="13 14">
    <name type="scientific">Neophocaena asiaeorientalis asiaeorientalis</name>
    <name type="common">Yangtze finless porpoise</name>
    <name type="synonym">Neophocaena phocaenoides subsp. asiaeorientalis</name>
    <dbReference type="NCBI Taxonomy" id="1706337"/>
    <lineage>
        <taxon>Eukaryota</taxon>
        <taxon>Metazoa</taxon>
        <taxon>Chordata</taxon>
        <taxon>Craniata</taxon>
        <taxon>Vertebrata</taxon>
        <taxon>Euteleostomi</taxon>
        <taxon>Mammalia</taxon>
        <taxon>Eutheria</taxon>
        <taxon>Laurasiatheria</taxon>
        <taxon>Artiodactyla</taxon>
        <taxon>Whippomorpha</taxon>
        <taxon>Cetacea</taxon>
        <taxon>Odontoceti</taxon>
        <taxon>Phocoenidae</taxon>
        <taxon>Neophocaena</taxon>
    </lineage>
</organism>
<keyword evidence="5" id="KW-0007">Acetylation</keyword>
<dbReference type="STRING" id="1706337.A0A341BWF6"/>
<evidence type="ECO:0000313" key="14">
    <source>
        <dbReference type="RefSeq" id="XP_024607011.1"/>
    </source>
</evidence>
<sequence length="363" mass="39225">MGPTCFVKETTLQLGVNSPAAAAVAGAAATSASFPDRRSAAALPPPGLPRAQAQAGVPPRGASCLALCSPASGAASYGGPPSPPASPAPPGQVRRLLPWALARASTLHLQTGNLLNWGRLRKKCPSTHSEELRDCIRKTLNEWSSQISTDLVREFPDVLECTVSHAVEKINPDEREEMKVSAKLFIVGSNSSSSTRNAVDMACSVLGVAQLDSVIIASPPIEDGVNLSLEHLQPYWEELQNLVHSKKIVAIGTSDLDKTQLEQLYQWAQVKPNSNQVNLASCCVMPPDLTAFAKQFDIQLLTHNDPKELLSEASFQEALQESIPDIQAHEWVPLWLLRYSVIVKSRGIIKSKGYILQAKRKGF</sequence>
<reference evidence="14" key="1">
    <citation type="submission" date="2025-08" db="UniProtKB">
        <authorList>
            <consortium name="RefSeq"/>
        </authorList>
    </citation>
    <scope>IDENTIFICATION</scope>
    <source>
        <tissue evidence="14">Meat</tissue>
    </source>
</reference>
<dbReference type="FunCoup" id="A0A341BWF6">
    <property type="interactions" value="1733"/>
</dbReference>
<dbReference type="RefSeq" id="XP_024607011.1">
    <property type="nucleotide sequence ID" value="XM_024751243.1"/>
</dbReference>
<dbReference type="InParanoid" id="A0A341BWF6"/>
<comment type="subunit">
    <text evidence="3">Heterodimer of a catalytic heavy chain and a regulatory light chain.</text>
</comment>
<evidence type="ECO:0000256" key="3">
    <source>
        <dbReference type="ARBA" id="ARBA00011532"/>
    </source>
</evidence>
<dbReference type="InterPro" id="IPR036812">
    <property type="entry name" value="NAD(P)_OxRdtase_dom_sf"/>
</dbReference>
<evidence type="ECO:0000313" key="13">
    <source>
        <dbReference type="Proteomes" id="UP000252040"/>
    </source>
</evidence>
<evidence type="ECO:0000259" key="12">
    <source>
        <dbReference type="Pfam" id="PF00248"/>
    </source>
</evidence>
<gene>
    <name evidence="14" type="primary">GCLM</name>
</gene>
<comment type="similarity">
    <text evidence="2">Belongs to the aldo/keto reductase family. Glutamate--cysteine ligase light chain subfamily.</text>
</comment>
<dbReference type="FunFam" id="3.20.20.100:FF:000012">
    <property type="entry name" value="Glutamate--cysteine ligase regulatory subunit"/>
    <property type="match status" value="1"/>
</dbReference>
<dbReference type="GeneID" id="112403645"/>
<protein>
    <recommendedName>
        <fullName evidence="10">Glutamate--cysteine ligase regulatory subunit</fullName>
    </recommendedName>
    <alternativeName>
        <fullName evidence="8">GCS light chain</fullName>
    </alternativeName>
    <alternativeName>
        <fullName evidence="6">Gamma-ECS regulatory subunit</fullName>
    </alternativeName>
    <alternativeName>
        <fullName evidence="9">Gamma-glutamylcysteine synthetase regulatory subunit</fullName>
    </alternativeName>
    <alternativeName>
        <fullName evidence="7">Glutamate--cysteine ligase modifier subunit</fullName>
    </alternativeName>
</protein>
<dbReference type="Gene3D" id="3.20.20.100">
    <property type="entry name" value="NADP-dependent oxidoreductase domain"/>
    <property type="match status" value="1"/>
</dbReference>
<evidence type="ECO:0000256" key="7">
    <source>
        <dbReference type="ARBA" id="ARBA00031154"/>
    </source>
</evidence>
<feature type="region of interest" description="Disordered" evidence="11">
    <location>
        <begin position="34"/>
        <end position="55"/>
    </location>
</feature>
<proteinExistence type="inferred from homology"/>
<evidence type="ECO:0000256" key="5">
    <source>
        <dbReference type="ARBA" id="ARBA00022990"/>
    </source>
</evidence>
<dbReference type="GO" id="GO:0006750">
    <property type="term" value="P:glutathione biosynthetic process"/>
    <property type="evidence" value="ECO:0007669"/>
    <property type="project" value="UniProtKB-UniPathway"/>
</dbReference>